<organism evidence="14 15">
    <name type="scientific">Aureibacter tunicatorum</name>
    <dbReference type="NCBI Taxonomy" id="866807"/>
    <lineage>
        <taxon>Bacteria</taxon>
        <taxon>Pseudomonadati</taxon>
        <taxon>Bacteroidota</taxon>
        <taxon>Cytophagia</taxon>
        <taxon>Cytophagales</taxon>
        <taxon>Persicobacteraceae</taxon>
        <taxon>Aureibacter</taxon>
    </lineage>
</organism>
<evidence type="ECO:0000256" key="4">
    <source>
        <dbReference type="ARBA" id="ARBA00022692"/>
    </source>
</evidence>
<comment type="caution">
    <text evidence="14">The sequence shown here is derived from an EMBL/GenBank/DDBJ whole genome shotgun (WGS) entry which is preliminary data.</text>
</comment>
<dbReference type="PANTHER" id="PTHR30069:SF29">
    <property type="entry name" value="HEMOGLOBIN AND HEMOGLOBIN-HAPTOGLOBIN-BINDING PROTEIN 1-RELATED"/>
    <property type="match status" value="1"/>
</dbReference>
<evidence type="ECO:0000256" key="7">
    <source>
        <dbReference type="ARBA" id="ARBA00023136"/>
    </source>
</evidence>
<dbReference type="InterPro" id="IPR037066">
    <property type="entry name" value="Plug_dom_sf"/>
</dbReference>
<dbReference type="InterPro" id="IPR008969">
    <property type="entry name" value="CarboxyPept-like_regulatory"/>
</dbReference>
<evidence type="ECO:0000256" key="2">
    <source>
        <dbReference type="ARBA" id="ARBA00022448"/>
    </source>
</evidence>
<dbReference type="GO" id="GO:0015344">
    <property type="term" value="F:siderophore uptake transmembrane transporter activity"/>
    <property type="evidence" value="ECO:0007669"/>
    <property type="project" value="TreeGrafter"/>
</dbReference>
<feature type="domain" description="TonB-dependent receptor-like beta-barrel" evidence="12">
    <location>
        <begin position="327"/>
        <end position="758"/>
    </location>
</feature>
<keyword evidence="8 14" id="KW-0675">Receptor</keyword>
<evidence type="ECO:0000256" key="10">
    <source>
        <dbReference type="PROSITE-ProRule" id="PRU01360"/>
    </source>
</evidence>
<comment type="similarity">
    <text evidence="10 11">Belongs to the TonB-dependent receptor family.</text>
</comment>
<dbReference type="InterPro" id="IPR012910">
    <property type="entry name" value="Plug_dom"/>
</dbReference>
<dbReference type="SUPFAM" id="SSF49464">
    <property type="entry name" value="Carboxypeptidase regulatory domain-like"/>
    <property type="match status" value="1"/>
</dbReference>
<dbReference type="PANTHER" id="PTHR30069">
    <property type="entry name" value="TONB-DEPENDENT OUTER MEMBRANE RECEPTOR"/>
    <property type="match status" value="1"/>
</dbReference>
<dbReference type="InterPro" id="IPR039426">
    <property type="entry name" value="TonB-dep_rcpt-like"/>
</dbReference>
<keyword evidence="7 10" id="KW-0472">Membrane</keyword>
<dbReference type="GO" id="GO:0044718">
    <property type="term" value="P:siderophore transmembrane transport"/>
    <property type="evidence" value="ECO:0007669"/>
    <property type="project" value="TreeGrafter"/>
</dbReference>
<name>A0AAE3XMQ3_9BACT</name>
<dbReference type="AlphaFoldDB" id="A0AAE3XMQ3"/>
<dbReference type="GO" id="GO:0009279">
    <property type="term" value="C:cell outer membrane"/>
    <property type="evidence" value="ECO:0007669"/>
    <property type="project" value="UniProtKB-SubCell"/>
</dbReference>
<evidence type="ECO:0000313" key="15">
    <source>
        <dbReference type="Proteomes" id="UP001185092"/>
    </source>
</evidence>
<evidence type="ECO:0000256" key="9">
    <source>
        <dbReference type="ARBA" id="ARBA00023237"/>
    </source>
</evidence>
<gene>
    <name evidence="14" type="ORF">HNQ88_002367</name>
</gene>
<dbReference type="Gene3D" id="2.40.170.20">
    <property type="entry name" value="TonB-dependent receptor, beta-barrel domain"/>
    <property type="match status" value="1"/>
</dbReference>
<proteinExistence type="inferred from homology"/>
<evidence type="ECO:0000256" key="11">
    <source>
        <dbReference type="RuleBase" id="RU003357"/>
    </source>
</evidence>
<keyword evidence="3 10" id="KW-1134">Transmembrane beta strand</keyword>
<reference evidence="14" key="1">
    <citation type="submission" date="2023-07" db="EMBL/GenBank/DDBJ databases">
        <title>Genomic Encyclopedia of Type Strains, Phase IV (KMG-IV): sequencing the most valuable type-strain genomes for metagenomic binning, comparative biology and taxonomic classification.</title>
        <authorList>
            <person name="Goeker M."/>
        </authorList>
    </citation>
    <scope>NUCLEOTIDE SEQUENCE</scope>
    <source>
        <strain evidence="14">DSM 26174</strain>
    </source>
</reference>
<accession>A0AAE3XMQ3</accession>
<keyword evidence="9 10" id="KW-0998">Cell outer membrane</keyword>
<evidence type="ECO:0000259" key="13">
    <source>
        <dbReference type="Pfam" id="PF07715"/>
    </source>
</evidence>
<dbReference type="Gene3D" id="2.60.40.1120">
    <property type="entry name" value="Carboxypeptidase-like, regulatory domain"/>
    <property type="match status" value="1"/>
</dbReference>
<dbReference type="Gene3D" id="2.170.130.10">
    <property type="entry name" value="TonB-dependent receptor, plug domain"/>
    <property type="match status" value="1"/>
</dbReference>
<protein>
    <submittedName>
        <fullName evidence="14">Iron complex outermembrane receptor protein</fullName>
    </submittedName>
</protein>
<keyword evidence="5" id="KW-0732">Signal</keyword>
<dbReference type="Pfam" id="PF00593">
    <property type="entry name" value="TonB_dep_Rec_b-barrel"/>
    <property type="match status" value="1"/>
</dbReference>
<dbReference type="SUPFAM" id="SSF56935">
    <property type="entry name" value="Porins"/>
    <property type="match status" value="1"/>
</dbReference>
<keyword evidence="2 10" id="KW-0813">Transport</keyword>
<keyword evidence="4 10" id="KW-0812">Transmembrane</keyword>
<dbReference type="RefSeq" id="WP_309938955.1">
    <property type="nucleotide sequence ID" value="NZ_AP025305.1"/>
</dbReference>
<dbReference type="EMBL" id="JAVDQD010000002">
    <property type="protein sequence ID" value="MDR6239330.1"/>
    <property type="molecule type" value="Genomic_DNA"/>
</dbReference>
<dbReference type="Pfam" id="PF13715">
    <property type="entry name" value="CarbopepD_reg_2"/>
    <property type="match status" value="1"/>
</dbReference>
<evidence type="ECO:0000313" key="14">
    <source>
        <dbReference type="EMBL" id="MDR6239330.1"/>
    </source>
</evidence>
<evidence type="ECO:0000256" key="5">
    <source>
        <dbReference type="ARBA" id="ARBA00022729"/>
    </source>
</evidence>
<evidence type="ECO:0000256" key="6">
    <source>
        <dbReference type="ARBA" id="ARBA00023077"/>
    </source>
</evidence>
<keyword evidence="6 11" id="KW-0798">TonB box</keyword>
<keyword evidence="15" id="KW-1185">Reference proteome</keyword>
<dbReference type="InterPro" id="IPR000531">
    <property type="entry name" value="Beta-barrel_TonB"/>
</dbReference>
<evidence type="ECO:0000259" key="12">
    <source>
        <dbReference type="Pfam" id="PF00593"/>
    </source>
</evidence>
<sequence>MKKLDINPCKAFILATILCLVSIIQLQAQNQVMLNGYIYSDTKQKEALENVAVHIVEINELIITDQNGYFQTNIPKGEYHLHIQILGYEHSTLNIKALKPVNTVNVRLKPDLMKLEEVIVMDTAKSIAPTLSITKVDETFMQKNMGNTLMNTLENKAGISTINTGTGISKAVIRGMTGNRIMVNENGLKQEGQQWGNDHGLEIDQNNVKDVDIIKGPTALEYGSDAIGGVININSSKAPELNTRAAEINSNFKSGNMYYGLSAMAEQNKEGKYFRLRASHGSFGNYNVPVEKYNYNHTTYALKDGILVNTGGRETSFNGTFGLSKPNYDMQINISNYSLLAGLFPGAYGTPSSVSFIGYDPNSREVKYPRQDTNHFKVNYNASFSLDGFLASFMIGYQKNNRKEESDAHKHYTRPVDIDTNLENGLQLETYSWKASIETDNDSKVSHKIGVNGQYQENERDGYSFLIPSFNSLQAGLFYTTEYKANDKLNLFGGGRIDYSKFQTFEHIDTLNYEPDNEDEFWKRSENAQREFFNWAIAIGAAYTLNDHFIAKLNLAKTYRVPNQAELSIYGVHHGTFRFEKGNINLDPEEAFQADLGISYNSKKIEMNFTPYLNYFTNFIYLSPTGDIAPNVGGQIYEYKQAKVVHTGFEYTIQWKISKKLTLNNATEYIHAHNFDSKLPVPFTPPFSNLSNIEYNFNSIGKAIKQPFIGIDYRMTAAQNRVDRNELSTSGYSLANFYTGFDFGNKIHGSFMLRVHNIFNTVYYNHLSQYRILNMPEQGRNISLSLTFKI</sequence>
<dbReference type="PROSITE" id="PS52016">
    <property type="entry name" value="TONB_DEPENDENT_REC_3"/>
    <property type="match status" value="1"/>
</dbReference>
<evidence type="ECO:0000256" key="1">
    <source>
        <dbReference type="ARBA" id="ARBA00004571"/>
    </source>
</evidence>
<feature type="domain" description="TonB-dependent receptor plug" evidence="13">
    <location>
        <begin position="131"/>
        <end position="230"/>
    </location>
</feature>
<evidence type="ECO:0000256" key="8">
    <source>
        <dbReference type="ARBA" id="ARBA00023170"/>
    </source>
</evidence>
<evidence type="ECO:0000256" key="3">
    <source>
        <dbReference type="ARBA" id="ARBA00022452"/>
    </source>
</evidence>
<dbReference type="InterPro" id="IPR036942">
    <property type="entry name" value="Beta-barrel_TonB_sf"/>
</dbReference>
<comment type="subcellular location">
    <subcellularLocation>
        <location evidence="1 10">Cell outer membrane</location>
        <topology evidence="1 10">Multi-pass membrane protein</topology>
    </subcellularLocation>
</comment>
<dbReference type="Proteomes" id="UP001185092">
    <property type="component" value="Unassembled WGS sequence"/>
</dbReference>
<dbReference type="Pfam" id="PF07715">
    <property type="entry name" value="Plug"/>
    <property type="match status" value="1"/>
</dbReference>